<dbReference type="SUPFAM" id="SSF81343">
    <property type="entry name" value="Fumarate reductase respiratory complex transmembrane subunits"/>
    <property type="match status" value="1"/>
</dbReference>
<name>A0A2P6P041_9EUKA</name>
<protein>
    <submittedName>
        <fullName evidence="8">Uncharacterized protein</fullName>
    </submittedName>
</protein>
<dbReference type="CDD" id="cd03499">
    <property type="entry name" value="SQR_TypeC_SdhC"/>
    <property type="match status" value="1"/>
</dbReference>
<organism evidence="8 9">
    <name type="scientific">Planoprotostelium fungivorum</name>
    <dbReference type="NCBI Taxonomy" id="1890364"/>
    <lineage>
        <taxon>Eukaryota</taxon>
        <taxon>Amoebozoa</taxon>
        <taxon>Evosea</taxon>
        <taxon>Variosea</taxon>
        <taxon>Cavosteliida</taxon>
        <taxon>Cavosteliaceae</taxon>
        <taxon>Planoprotostelium</taxon>
    </lineage>
</organism>
<evidence type="ECO:0000256" key="4">
    <source>
        <dbReference type="ARBA" id="ARBA00022723"/>
    </source>
</evidence>
<dbReference type="GO" id="GO:0006099">
    <property type="term" value="P:tricarboxylic acid cycle"/>
    <property type="evidence" value="ECO:0007669"/>
    <property type="project" value="InterPro"/>
</dbReference>
<dbReference type="InParanoid" id="A0A2P6P041"/>
<reference evidence="8 9" key="1">
    <citation type="journal article" date="2018" name="Genome Biol. Evol.">
        <title>Multiple Roots of Fruiting Body Formation in Amoebozoa.</title>
        <authorList>
            <person name="Hillmann F."/>
            <person name="Forbes G."/>
            <person name="Novohradska S."/>
            <person name="Ferling I."/>
            <person name="Riege K."/>
            <person name="Groth M."/>
            <person name="Westermann M."/>
            <person name="Marz M."/>
            <person name="Spaller T."/>
            <person name="Winckler T."/>
            <person name="Schaap P."/>
            <person name="Glockner G."/>
        </authorList>
    </citation>
    <scope>NUCLEOTIDE SEQUENCE [LARGE SCALE GENOMIC DNA]</scope>
    <source>
        <strain evidence="8 9">Jena</strain>
    </source>
</reference>
<evidence type="ECO:0000256" key="7">
    <source>
        <dbReference type="ARBA" id="ARBA00023136"/>
    </source>
</evidence>
<accession>A0A2P6P041</accession>
<dbReference type="GO" id="GO:0005739">
    <property type="term" value="C:mitochondrion"/>
    <property type="evidence" value="ECO:0007669"/>
    <property type="project" value="GOC"/>
</dbReference>
<dbReference type="FunCoup" id="A0A2P6P041">
    <property type="interactions" value="195"/>
</dbReference>
<comment type="caution">
    <text evidence="8">The sequence shown here is derived from an EMBL/GenBank/DDBJ whole genome shotgun (WGS) entry which is preliminary data.</text>
</comment>
<dbReference type="STRING" id="1890364.A0A2P6P041"/>
<proteinExistence type="predicted"/>
<keyword evidence="7" id="KW-0472">Membrane</keyword>
<keyword evidence="2" id="KW-0349">Heme</keyword>
<dbReference type="InterPro" id="IPR034804">
    <property type="entry name" value="SQR/QFR_C/D"/>
</dbReference>
<dbReference type="OrthoDB" id="588261at2759"/>
<keyword evidence="6" id="KW-0408">Iron</keyword>
<dbReference type="GO" id="GO:0046872">
    <property type="term" value="F:metal ion binding"/>
    <property type="evidence" value="ECO:0007669"/>
    <property type="project" value="UniProtKB-KW"/>
</dbReference>
<dbReference type="EMBL" id="MDYQ01000002">
    <property type="protein sequence ID" value="PRP89571.1"/>
    <property type="molecule type" value="Genomic_DNA"/>
</dbReference>
<dbReference type="InterPro" id="IPR014314">
    <property type="entry name" value="Succ_DH_cytb556"/>
</dbReference>
<evidence type="ECO:0000313" key="8">
    <source>
        <dbReference type="EMBL" id="PRP89571.1"/>
    </source>
</evidence>
<dbReference type="Gene3D" id="1.20.1300.10">
    <property type="entry name" value="Fumarate reductase/succinate dehydrogenase, transmembrane subunit"/>
    <property type="match status" value="1"/>
</dbReference>
<comment type="subcellular location">
    <subcellularLocation>
        <location evidence="1">Membrane</location>
    </subcellularLocation>
</comment>
<dbReference type="Pfam" id="PF01127">
    <property type="entry name" value="Sdh_cyt"/>
    <property type="match status" value="1"/>
</dbReference>
<dbReference type="AlphaFoldDB" id="A0A2P6P041"/>
<keyword evidence="3" id="KW-0812">Transmembrane</keyword>
<keyword evidence="4" id="KW-0479">Metal-binding</keyword>
<dbReference type="GO" id="GO:0009055">
    <property type="term" value="F:electron transfer activity"/>
    <property type="evidence" value="ECO:0007669"/>
    <property type="project" value="InterPro"/>
</dbReference>
<dbReference type="PANTHER" id="PTHR10978:SF5">
    <property type="entry name" value="SUCCINATE DEHYDROGENASE CYTOCHROME B560 SUBUNIT, MITOCHONDRIAL"/>
    <property type="match status" value="1"/>
</dbReference>
<dbReference type="GO" id="GO:0016020">
    <property type="term" value="C:membrane"/>
    <property type="evidence" value="ECO:0007669"/>
    <property type="project" value="UniProtKB-SubCell"/>
</dbReference>
<evidence type="ECO:0000256" key="3">
    <source>
        <dbReference type="ARBA" id="ARBA00022692"/>
    </source>
</evidence>
<evidence type="ECO:0000256" key="1">
    <source>
        <dbReference type="ARBA" id="ARBA00004370"/>
    </source>
</evidence>
<evidence type="ECO:0000256" key="2">
    <source>
        <dbReference type="ARBA" id="ARBA00022617"/>
    </source>
</evidence>
<sequence length="236" mass="25789">MNSFSQASRLVSSTRSLHRVRINNNTCSRKVSIDAITPEEQVKKITQRRKDLPVSPHVSIYKFPAPALSSIANRATSAALTAGLAGASAIVLLKSPADLTIFLESIKSHGALLPVVKGTVAFPFVYHTLAAIRHLYWDYTSKGLDLVSVQKSSIALGASSGVIAVALADERDLDFTSTNQTIFGLINWLKSKMKRSESSSSTCSFRLCNIPLTSSEELSSHPLSMLYFTWHLTYQN</sequence>
<dbReference type="PANTHER" id="PTHR10978">
    <property type="entry name" value="SUCCINATE DEHYDROGENASE CYTOCHROME B560 SUBUNIT"/>
    <property type="match status" value="1"/>
</dbReference>
<dbReference type="Proteomes" id="UP000241769">
    <property type="component" value="Unassembled WGS sequence"/>
</dbReference>
<evidence type="ECO:0000313" key="9">
    <source>
        <dbReference type="Proteomes" id="UP000241769"/>
    </source>
</evidence>
<gene>
    <name evidence="8" type="ORF">PROFUN_00835</name>
</gene>
<dbReference type="GO" id="GO:0006121">
    <property type="term" value="P:mitochondrial electron transport, succinate to ubiquinone"/>
    <property type="evidence" value="ECO:0007669"/>
    <property type="project" value="TreeGrafter"/>
</dbReference>
<evidence type="ECO:0000256" key="6">
    <source>
        <dbReference type="ARBA" id="ARBA00023004"/>
    </source>
</evidence>
<evidence type="ECO:0000256" key="5">
    <source>
        <dbReference type="ARBA" id="ARBA00022989"/>
    </source>
</evidence>
<dbReference type="InterPro" id="IPR000701">
    <property type="entry name" value="SuccDH_FuR_B_TM-su"/>
</dbReference>
<keyword evidence="5" id="KW-1133">Transmembrane helix</keyword>
<keyword evidence="9" id="KW-1185">Reference proteome</keyword>